<dbReference type="PANTHER" id="PTHR42264">
    <property type="entry name" value="EPHRIN_REC_LIKE DOMAIN-CONTAINING PROTEIN"/>
    <property type="match status" value="1"/>
</dbReference>
<dbReference type="Proteomes" id="UP000095751">
    <property type="component" value="Unassembled WGS sequence"/>
</dbReference>
<dbReference type="KEGG" id="fcy:FRACYDRAFT_249431"/>
<protein>
    <submittedName>
        <fullName evidence="2">Uncharacterized protein</fullName>
    </submittedName>
</protein>
<feature type="compositionally biased region" description="Low complexity" evidence="1">
    <location>
        <begin position="784"/>
        <end position="804"/>
    </location>
</feature>
<feature type="compositionally biased region" description="Basic and acidic residues" evidence="1">
    <location>
        <begin position="1"/>
        <end position="11"/>
    </location>
</feature>
<gene>
    <name evidence="2" type="ORF">FRACYDRAFT_249431</name>
</gene>
<feature type="region of interest" description="Disordered" evidence="1">
    <location>
        <begin position="781"/>
        <end position="848"/>
    </location>
</feature>
<evidence type="ECO:0000256" key="1">
    <source>
        <dbReference type="SAM" id="MobiDB-lite"/>
    </source>
</evidence>
<reference evidence="2 3" key="1">
    <citation type="submission" date="2016-09" db="EMBL/GenBank/DDBJ databases">
        <title>Extensive genetic diversity and differential bi-allelic expression allows diatom success in the polar Southern Ocean.</title>
        <authorList>
            <consortium name="DOE Joint Genome Institute"/>
            <person name="Mock T."/>
            <person name="Otillar R.P."/>
            <person name="Strauss J."/>
            <person name="Dupont C."/>
            <person name="Frickenhaus S."/>
            <person name="Maumus F."/>
            <person name="Mcmullan M."/>
            <person name="Sanges R."/>
            <person name="Schmutz J."/>
            <person name="Toseland A."/>
            <person name="Valas R."/>
            <person name="Veluchamy A."/>
            <person name="Ward B.J."/>
            <person name="Allen A."/>
            <person name="Barry K."/>
            <person name="Falciatore A."/>
            <person name="Ferrante M."/>
            <person name="Fortunato A.E."/>
            <person name="Gloeckner G."/>
            <person name="Gruber A."/>
            <person name="Hipkin R."/>
            <person name="Janech M."/>
            <person name="Kroth P."/>
            <person name="Leese F."/>
            <person name="Lindquist E."/>
            <person name="Lyon B.R."/>
            <person name="Martin J."/>
            <person name="Mayer C."/>
            <person name="Parker M."/>
            <person name="Quesneville H."/>
            <person name="Raymond J."/>
            <person name="Uhlig C."/>
            <person name="Valentin K.U."/>
            <person name="Worden A.Z."/>
            <person name="Armbrust E.V."/>
            <person name="Bowler C."/>
            <person name="Green B."/>
            <person name="Moulton V."/>
            <person name="Van Oosterhout C."/>
            <person name="Grigoriev I."/>
        </authorList>
    </citation>
    <scope>NUCLEOTIDE SEQUENCE [LARGE SCALE GENOMIC DNA]</scope>
    <source>
        <strain evidence="2 3">CCMP1102</strain>
    </source>
</reference>
<sequence>MDVVDTSKDFYQRTPTPTPTPHHQRQREELKPSTHPSTRPQKEARKEGMSAVVIGNDRIASSSLLLPLLDGNNDNNNVAGRNKQQQEEEVLEEATAVTVTNTDVGRGTVPSTGNAFPEEVVVASPLSPPSPPPLSPPSLGEDEERIMVMDVTSSTVAAAITVSGNEEMKIGVGGEDAVVEAVQYIAAPVCCRGRGRQQHSNGKKQKYRNGTSITMHFDNNDNYWESEYGEHKDGIIVGYDCQQWNYIVRFPIITNDNNNNNSNNINQSSFLELIPEAKIYDHLSENNACFLVKKHWGKLLMEKQQDNNGDYDDDDNDGIVSEDHEHGDYRARILRGLHKRYIADNKNTDAAYDIDWNVFLSDLNRVPKIATINILSEDNYFGLLSDEYANYPYVNVLFLAMITGPPPNTVILQLIKLNPSAINHHHIDNDHGYERFYEDCVVANPDVFLTLDPEILRILLRHTKKHEEGICFGYENYAMCLIREFLKQQMVSLSRDNDNDDDNDNYNVVISPHVKVILEENCYVVSTFLAQKYISEKSSVLSSMEDGGGIGSLLCQEVLRFALECAARNRNKCFHSKIELYRENYDTLICISLLQAMLLWLRKVDNRDLFHRYMNVYMNESNDDSMSLVNCVLDTLPRQNKMFYWGIFWNVFKDDDWEKEDATTSCSPSPRHPLLTAIRLQCHSKIISDILTKDPSILDSLDNYDSLPPFAIVAATRSYEDRIHLKEGNFCLYRNQFYGQAIICGTCANDCIYNNSQHNDIDSTYELLRMNPAVIGNNLLSELPPSITTPPTTTTRTKTTPSSSGKKNRKRSLMNARIDDGTTSTILQPLHPSKRVKKSLDNNSIDDGTTITTIARPLRSSSKRVKKSSDNTSIDDATIAAVSPTQSLCPSRRVKKSSDNNINNNGNDNHDQHSNRKNNNNLRMRFGKFLSIVTRRRRTAAAIAATSAAGGGPATNTTYKNIEQRDDSMVSMVELVVSECDTVI</sequence>
<feature type="region of interest" description="Disordered" evidence="1">
    <location>
        <begin position="1"/>
        <end position="48"/>
    </location>
</feature>
<organism evidence="2 3">
    <name type="scientific">Fragilariopsis cylindrus CCMP1102</name>
    <dbReference type="NCBI Taxonomy" id="635003"/>
    <lineage>
        <taxon>Eukaryota</taxon>
        <taxon>Sar</taxon>
        <taxon>Stramenopiles</taxon>
        <taxon>Ochrophyta</taxon>
        <taxon>Bacillariophyta</taxon>
        <taxon>Bacillariophyceae</taxon>
        <taxon>Bacillariophycidae</taxon>
        <taxon>Bacillariales</taxon>
        <taxon>Bacillariaceae</taxon>
        <taxon>Fragilariopsis</taxon>
    </lineage>
</organism>
<keyword evidence="3" id="KW-1185">Reference proteome</keyword>
<evidence type="ECO:0000313" key="3">
    <source>
        <dbReference type="Proteomes" id="UP000095751"/>
    </source>
</evidence>
<dbReference type="AlphaFoldDB" id="A0A1E7ER96"/>
<evidence type="ECO:0000313" key="2">
    <source>
        <dbReference type="EMBL" id="OEU08540.1"/>
    </source>
</evidence>
<proteinExistence type="predicted"/>
<name>A0A1E7ER96_9STRA</name>
<dbReference type="EMBL" id="KV784379">
    <property type="protein sequence ID" value="OEU08540.1"/>
    <property type="molecule type" value="Genomic_DNA"/>
</dbReference>
<accession>A0A1E7ER96</accession>
<feature type="region of interest" description="Disordered" evidence="1">
    <location>
        <begin position="884"/>
        <end position="922"/>
    </location>
</feature>
<dbReference type="InParanoid" id="A0A1E7ER96"/>